<gene>
    <name evidence="1" type="ORF">RHRU231_370027</name>
</gene>
<name>A0A098BIE8_9NOCA</name>
<proteinExistence type="predicted"/>
<organism evidence="1 2">
    <name type="scientific">Rhodococcus ruber</name>
    <dbReference type="NCBI Taxonomy" id="1830"/>
    <lineage>
        <taxon>Bacteria</taxon>
        <taxon>Bacillati</taxon>
        <taxon>Actinomycetota</taxon>
        <taxon>Actinomycetes</taxon>
        <taxon>Mycobacteriales</taxon>
        <taxon>Nocardiaceae</taxon>
        <taxon>Rhodococcus</taxon>
    </lineage>
</organism>
<dbReference type="EMBL" id="CCSD01000047">
    <property type="protein sequence ID" value="CDZ88010.1"/>
    <property type="molecule type" value="Genomic_DNA"/>
</dbReference>
<reference evidence="1 2" key="1">
    <citation type="journal article" date="2014" name="Genome Announc.">
        <title>Draft Genome Sequence of Propane- and Butane-Oxidizing Actinobacterium Rhodococcus ruber IEGM 231.</title>
        <authorList>
            <person name="Ivshina I.B."/>
            <person name="Kuyukina M.S."/>
            <person name="Krivoruchko A.V."/>
            <person name="Barbe V."/>
            <person name="Fischer C."/>
        </authorList>
    </citation>
    <scope>NUCLEOTIDE SEQUENCE [LARGE SCALE GENOMIC DNA]</scope>
</reference>
<protein>
    <submittedName>
        <fullName evidence="1">Uncharacterized protein</fullName>
    </submittedName>
</protein>
<evidence type="ECO:0000313" key="2">
    <source>
        <dbReference type="Proteomes" id="UP000042997"/>
    </source>
</evidence>
<dbReference type="Proteomes" id="UP000042997">
    <property type="component" value="Unassembled WGS sequence"/>
</dbReference>
<sequence length="60" mass="7139">MWSRSLSSMTHILTMIMIKRQRVAPHFSRVVRHRRSVTLPRLHVMMCNTSQSLSLFREVT</sequence>
<evidence type="ECO:0000313" key="1">
    <source>
        <dbReference type="EMBL" id="CDZ88010.1"/>
    </source>
</evidence>
<dbReference type="AlphaFoldDB" id="A0A098BIE8"/>
<accession>A0A098BIE8</accession>